<keyword evidence="5" id="KW-0539">Nucleus</keyword>
<evidence type="ECO:0000256" key="4">
    <source>
        <dbReference type="ARBA" id="ARBA00022833"/>
    </source>
</evidence>
<gene>
    <name evidence="8" type="primary">GATA3_2</name>
    <name evidence="8" type="ORF">Ciccas_007024</name>
</gene>
<evidence type="ECO:0000256" key="2">
    <source>
        <dbReference type="ARBA" id="ARBA00022723"/>
    </source>
</evidence>
<dbReference type="CDD" id="cd00202">
    <property type="entry name" value="ZnF_GATA"/>
    <property type="match status" value="1"/>
</dbReference>
<dbReference type="SMART" id="SM00401">
    <property type="entry name" value="ZnF_GATA"/>
    <property type="match status" value="1"/>
</dbReference>
<keyword evidence="2" id="KW-0479">Metal-binding</keyword>
<evidence type="ECO:0000256" key="5">
    <source>
        <dbReference type="ARBA" id="ARBA00023242"/>
    </source>
</evidence>
<dbReference type="InterPro" id="IPR039355">
    <property type="entry name" value="Transcription_factor_GATA"/>
</dbReference>
<keyword evidence="9" id="KW-1185">Reference proteome</keyword>
<dbReference type="InterPro" id="IPR013088">
    <property type="entry name" value="Znf_NHR/GATA"/>
</dbReference>
<feature type="domain" description="GATA-type" evidence="7">
    <location>
        <begin position="19"/>
        <end position="72"/>
    </location>
</feature>
<sequence length="237" mass="26901">MNGTNRPLIKPKRRSTSSKKVGTICANCQTAKTTLWRRNQSGESVCNACGLYYKLHQINRPISMKKEMIQTRNRKLSRSRTKRSKNIDHKFSSLIKSSASMMQLFGANSIITPNTNGQRFPCVDQSADQNTSFYPANECDLYKRQLQSTKIVPSLNHYNYTSSTSIDIKVDFSAAMAMASSHNLPPHTGFAHGEECNPLQIKQDYSNFPPNYHNYAPMQTWNRPMLEGPPENDFPNN</sequence>
<dbReference type="SUPFAM" id="SSF57716">
    <property type="entry name" value="Glucocorticoid receptor-like (DNA-binding domain)"/>
    <property type="match status" value="1"/>
</dbReference>
<comment type="caution">
    <text evidence="8">The sequence shown here is derived from an EMBL/GenBank/DDBJ whole genome shotgun (WGS) entry which is preliminary data.</text>
</comment>
<dbReference type="GO" id="GO:0005634">
    <property type="term" value="C:nucleus"/>
    <property type="evidence" value="ECO:0007669"/>
    <property type="project" value="UniProtKB-SubCell"/>
</dbReference>
<dbReference type="GO" id="GO:0008270">
    <property type="term" value="F:zinc ion binding"/>
    <property type="evidence" value="ECO:0007669"/>
    <property type="project" value="UniProtKB-KW"/>
</dbReference>
<dbReference type="EMBL" id="JBJKFK010001021">
    <property type="protein sequence ID" value="KAL3314359.1"/>
    <property type="molecule type" value="Genomic_DNA"/>
</dbReference>
<dbReference type="PROSITE" id="PS00344">
    <property type="entry name" value="GATA_ZN_FINGER_1"/>
    <property type="match status" value="1"/>
</dbReference>
<keyword evidence="3 6" id="KW-0863">Zinc-finger</keyword>
<dbReference type="AlphaFoldDB" id="A0ABD2Q423"/>
<accession>A0ABD2Q423</accession>
<dbReference type="PANTHER" id="PTHR10071:SF281">
    <property type="entry name" value="BOX A-BINDING FACTOR-RELATED"/>
    <property type="match status" value="1"/>
</dbReference>
<evidence type="ECO:0000313" key="9">
    <source>
        <dbReference type="Proteomes" id="UP001626550"/>
    </source>
</evidence>
<dbReference type="FunFam" id="3.30.50.10:FF:000002">
    <property type="entry name" value="Gata transcription factor gatad"/>
    <property type="match status" value="1"/>
</dbReference>
<evidence type="ECO:0000313" key="8">
    <source>
        <dbReference type="EMBL" id="KAL3314359.1"/>
    </source>
</evidence>
<protein>
    <submittedName>
        <fullName evidence="8">Trans-acting T-cell-specific transcription factor GATA-3</fullName>
    </submittedName>
</protein>
<evidence type="ECO:0000256" key="3">
    <source>
        <dbReference type="ARBA" id="ARBA00022771"/>
    </source>
</evidence>
<organism evidence="8 9">
    <name type="scientific">Cichlidogyrus casuarinus</name>
    <dbReference type="NCBI Taxonomy" id="1844966"/>
    <lineage>
        <taxon>Eukaryota</taxon>
        <taxon>Metazoa</taxon>
        <taxon>Spiralia</taxon>
        <taxon>Lophotrochozoa</taxon>
        <taxon>Platyhelminthes</taxon>
        <taxon>Monogenea</taxon>
        <taxon>Monopisthocotylea</taxon>
        <taxon>Dactylogyridea</taxon>
        <taxon>Ancyrocephalidae</taxon>
        <taxon>Cichlidogyrus</taxon>
    </lineage>
</organism>
<dbReference type="Pfam" id="PF00320">
    <property type="entry name" value="GATA"/>
    <property type="match status" value="1"/>
</dbReference>
<dbReference type="PANTHER" id="PTHR10071">
    <property type="entry name" value="TRANSCRIPTION FACTOR GATA FAMILY MEMBER"/>
    <property type="match status" value="1"/>
</dbReference>
<evidence type="ECO:0000259" key="7">
    <source>
        <dbReference type="PROSITE" id="PS50114"/>
    </source>
</evidence>
<dbReference type="InterPro" id="IPR000679">
    <property type="entry name" value="Znf_GATA"/>
</dbReference>
<proteinExistence type="predicted"/>
<dbReference type="Proteomes" id="UP001626550">
    <property type="component" value="Unassembled WGS sequence"/>
</dbReference>
<dbReference type="PRINTS" id="PR00619">
    <property type="entry name" value="GATAZNFINGER"/>
</dbReference>
<keyword evidence="4" id="KW-0862">Zinc</keyword>
<name>A0ABD2Q423_9PLAT</name>
<reference evidence="8 9" key="1">
    <citation type="submission" date="2024-11" db="EMBL/GenBank/DDBJ databases">
        <title>Adaptive evolution of stress response genes in parasites aligns with host niche diversity.</title>
        <authorList>
            <person name="Hahn C."/>
            <person name="Resl P."/>
        </authorList>
    </citation>
    <scope>NUCLEOTIDE SEQUENCE [LARGE SCALE GENOMIC DNA]</scope>
    <source>
        <strain evidence="8">EGGRZ-B1_66</strain>
        <tissue evidence="8">Body</tissue>
    </source>
</reference>
<evidence type="ECO:0000256" key="1">
    <source>
        <dbReference type="ARBA" id="ARBA00004123"/>
    </source>
</evidence>
<dbReference type="PROSITE" id="PS50114">
    <property type="entry name" value="GATA_ZN_FINGER_2"/>
    <property type="match status" value="1"/>
</dbReference>
<dbReference type="Gene3D" id="3.30.50.10">
    <property type="entry name" value="Erythroid Transcription Factor GATA-1, subunit A"/>
    <property type="match status" value="1"/>
</dbReference>
<comment type="subcellular location">
    <subcellularLocation>
        <location evidence="1">Nucleus</location>
    </subcellularLocation>
</comment>
<evidence type="ECO:0000256" key="6">
    <source>
        <dbReference type="PROSITE-ProRule" id="PRU00094"/>
    </source>
</evidence>